<evidence type="ECO:0000256" key="3">
    <source>
        <dbReference type="ARBA" id="ARBA00010088"/>
    </source>
</evidence>
<evidence type="ECO:0000256" key="9">
    <source>
        <dbReference type="ARBA" id="ARBA00022801"/>
    </source>
</evidence>
<evidence type="ECO:0000256" key="8">
    <source>
        <dbReference type="ARBA" id="ARBA00022670"/>
    </source>
</evidence>
<evidence type="ECO:0000256" key="7">
    <source>
        <dbReference type="ARBA" id="ARBA00022490"/>
    </source>
</evidence>
<reference evidence="16 18" key="1">
    <citation type="submission" date="2019-07" db="EMBL/GenBank/DDBJ databases">
        <title>Genomes of sea-ice associated Colwellia species.</title>
        <authorList>
            <person name="Bowman J.P."/>
        </authorList>
    </citation>
    <scope>NUCLEOTIDE SEQUENCE [LARGE SCALE GENOMIC DNA]</scope>
    <source>
        <strain evidence="15 17">ACAM 607</strain>
        <strain evidence="16 18">IC036</strain>
    </source>
</reference>
<dbReference type="GO" id="GO:0005737">
    <property type="term" value="C:cytoplasm"/>
    <property type="evidence" value="ECO:0007669"/>
    <property type="project" value="UniProtKB-SubCell"/>
</dbReference>
<organism evidence="16 18">
    <name type="scientific">Colwellia hornerae</name>
    <dbReference type="NCBI Taxonomy" id="89402"/>
    <lineage>
        <taxon>Bacteria</taxon>
        <taxon>Pseudomonadati</taxon>
        <taxon>Pseudomonadota</taxon>
        <taxon>Gammaproteobacteria</taxon>
        <taxon>Alteromonadales</taxon>
        <taxon>Colwelliaceae</taxon>
        <taxon>Colwellia</taxon>
    </lineage>
</organism>
<comment type="caution">
    <text evidence="16">The sequence shown here is derived from an EMBL/GenBank/DDBJ whole genome shotgun (WGS) entry which is preliminary data.</text>
</comment>
<evidence type="ECO:0000256" key="1">
    <source>
        <dbReference type="ARBA" id="ARBA00001585"/>
    </source>
</evidence>
<dbReference type="EMBL" id="VOLQ01000012">
    <property type="protein sequence ID" value="TWX67660.1"/>
    <property type="molecule type" value="Genomic_DNA"/>
</dbReference>
<evidence type="ECO:0000313" key="15">
    <source>
        <dbReference type="EMBL" id="TWX61293.1"/>
    </source>
</evidence>
<evidence type="ECO:0000256" key="11">
    <source>
        <dbReference type="PIRNR" id="PIRNR006431"/>
    </source>
</evidence>
<keyword evidence="8 11" id="KW-0645">Protease</keyword>
<evidence type="ECO:0000256" key="4">
    <source>
        <dbReference type="ARBA" id="ARBA00012568"/>
    </source>
</evidence>
<dbReference type="GO" id="GO:0006508">
    <property type="term" value="P:proteolysis"/>
    <property type="evidence" value="ECO:0007669"/>
    <property type="project" value="UniProtKB-KW"/>
</dbReference>
<dbReference type="PRINTS" id="PR00793">
    <property type="entry name" value="PROAMNOPTASE"/>
</dbReference>
<keyword evidence="17" id="KW-1185">Reference proteome</keyword>
<dbReference type="SUPFAM" id="SSF53474">
    <property type="entry name" value="alpha/beta-Hydrolases"/>
    <property type="match status" value="1"/>
</dbReference>
<dbReference type="InterPro" id="IPR000073">
    <property type="entry name" value="AB_hydrolase_1"/>
</dbReference>
<name>A0A5C6QFZ5_9GAMM</name>
<comment type="catalytic activity">
    <reaction evidence="1 11 13">
        <text>Release of N-terminal proline from a peptide.</text>
        <dbReference type="EC" id="3.4.11.5"/>
    </reaction>
</comment>
<evidence type="ECO:0000259" key="14">
    <source>
        <dbReference type="Pfam" id="PF00561"/>
    </source>
</evidence>
<feature type="domain" description="AB hydrolase-1" evidence="14">
    <location>
        <begin position="37"/>
        <end position="299"/>
    </location>
</feature>
<keyword evidence="6 11" id="KW-0031">Aminopeptidase</keyword>
<protein>
    <recommendedName>
        <fullName evidence="5 11">Proline iminopeptidase</fullName>
        <shortName evidence="11">PIP</shortName>
        <ecNumber evidence="4 11">3.4.11.5</ecNumber>
    </recommendedName>
    <alternativeName>
        <fullName evidence="10 11">Prolyl aminopeptidase</fullName>
    </alternativeName>
</protein>
<dbReference type="InterPro" id="IPR005944">
    <property type="entry name" value="Pro_iminopeptidase"/>
</dbReference>
<dbReference type="Gene3D" id="3.40.50.1820">
    <property type="entry name" value="alpha/beta hydrolase"/>
    <property type="match status" value="1"/>
</dbReference>
<evidence type="ECO:0000313" key="16">
    <source>
        <dbReference type="EMBL" id="TWX67660.1"/>
    </source>
</evidence>
<evidence type="ECO:0000313" key="17">
    <source>
        <dbReference type="Proteomes" id="UP000321525"/>
    </source>
</evidence>
<dbReference type="NCBIfam" id="TIGR01249">
    <property type="entry name" value="pro_imino_pep_1"/>
    <property type="match status" value="1"/>
</dbReference>
<dbReference type="InterPro" id="IPR002410">
    <property type="entry name" value="Peptidase_S33"/>
</dbReference>
<feature type="active site" description="Proton donor" evidence="12">
    <location>
        <position position="295"/>
    </location>
</feature>
<dbReference type="OrthoDB" id="9796770at2"/>
<feature type="active site" description="Nucleophile" evidence="12">
    <location>
        <position position="111"/>
    </location>
</feature>
<dbReference type="PANTHER" id="PTHR43722:SF1">
    <property type="entry name" value="PROLINE IMINOPEPTIDASE"/>
    <property type="match status" value="1"/>
</dbReference>
<gene>
    <name evidence="16" type="primary">pip</name>
    <name evidence="15" type="ORF">ESZ26_06020</name>
    <name evidence="16" type="ORF">ESZ27_08020</name>
</gene>
<dbReference type="PANTHER" id="PTHR43722">
    <property type="entry name" value="PROLINE IMINOPEPTIDASE"/>
    <property type="match status" value="1"/>
</dbReference>
<comment type="subcellular location">
    <subcellularLocation>
        <location evidence="2 11">Cytoplasm</location>
    </subcellularLocation>
</comment>
<evidence type="ECO:0000256" key="2">
    <source>
        <dbReference type="ARBA" id="ARBA00004496"/>
    </source>
</evidence>
<sequence length="320" mass="36242">MSRSLYPKIATYSEEMLPVGELHQIYLEQSGNPTGIPVLYLHGGPGSGSSENHRRYFDPELYRIILFDQRGCGRSKPSPSIVDNTTAHLIGDIEVIRQHLDIEQWLVCGGSWGTTLALTYGVAHSDKVLAFILRGIFLATRSEYQWLYTQTGAKNFFPEYYQEFVEHLPAELQYSPLSGYHQVLNSNNEVAVISASKAWALWELRLSTLEHHHIGMAHIDDAHQALCMAKVSSHYFTQHCFINENYILENIDKLTAIPAIILHGRYDMVCQLDNAFSLTKFWDNAQLQILPCAGHSGFERQTIDAFCRASDTMANFLAEQ</sequence>
<keyword evidence="9 11" id="KW-0378">Hydrolase</keyword>
<evidence type="ECO:0000256" key="6">
    <source>
        <dbReference type="ARBA" id="ARBA00022438"/>
    </source>
</evidence>
<dbReference type="RefSeq" id="WP_146798843.1">
    <property type="nucleotide sequence ID" value="NZ_VOLP01000007.1"/>
</dbReference>
<dbReference type="InterPro" id="IPR029058">
    <property type="entry name" value="AB_hydrolase_fold"/>
</dbReference>
<dbReference type="Pfam" id="PF00561">
    <property type="entry name" value="Abhydrolase_1"/>
    <property type="match status" value="1"/>
</dbReference>
<dbReference type="GO" id="GO:0004177">
    <property type="term" value="F:aminopeptidase activity"/>
    <property type="evidence" value="ECO:0007669"/>
    <property type="project" value="UniProtKB-UniRule"/>
</dbReference>
<dbReference type="Proteomes" id="UP000321917">
    <property type="component" value="Unassembled WGS sequence"/>
</dbReference>
<evidence type="ECO:0000256" key="12">
    <source>
        <dbReference type="PIRSR" id="PIRSR006431-1"/>
    </source>
</evidence>
<proteinExistence type="inferred from homology"/>
<dbReference type="Proteomes" id="UP000321525">
    <property type="component" value="Unassembled WGS sequence"/>
</dbReference>
<evidence type="ECO:0000256" key="10">
    <source>
        <dbReference type="ARBA" id="ARBA00029605"/>
    </source>
</evidence>
<dbReference type="EC" id="3.4.11.5" evidence="4 11"/>
<evidence type="ECO:0000256" key="13">
    <source>
        <dbReference type="RuleBase" id="RU003421"/>
    </source>
</evidence>
<dbReference type="EMBL" id="VOLR01000006">
    <property type="protein sequence ID" value="TWX61293.1"/>
    <property type="molecule type" value="Genomic_DNA"/>
</dbReference>
<dbReference type="AlphaFoldDB" id="A0A5C6QFZ5"/>
<feature type="active site" evidence="12">
    <location>
        <position position="267"/>
    </location>
</feature>
<keyword evidence="7 11" id="KW-0963">Cytoplasm</keyword>
<evidence type="ECO:0000256" key="5">
    <source>
        <dbReference type="ARBA" id="ARBA00021843"/>
    </source>
</evidence>
<evidence type="ECO:0000313" key="18">
    <source>
        <dbReference type="Proteomes" id="UP000321917"/>
    </source>
</evidence>
<dbReference type="PIRSF" id="PIRSF006431">
    <property type="entry name" value="Pept_S33"/>
    <property type="match status" value="1"/>
</dbReference>
<accession>A0A5C6QFZ5</accession>
<comment type="similarity">
    <text evidence="3 11 13">Belongs to the peptidase S33 family.</text>
</comment>